<evidence type="ECO:0000256" key="4">
    <source>
        <dbReference type="ARBA" id="ARBA00023136"/>
    </source>
</evidence>
<keyword evidence="3 5" id="KW-1133">Transmembrane helix</keyword>
<evidence type="ECO:0000313" key="7">
    <source>
        <dbReference type="EMBL" id="SDF56975.1"/>
    </source>
</evidence>
<dbReference type="Proteomes" id="UP000183812">
    <property type="component" value="Unassembled WGS sequence"/>
</dbReference>
<proteinExistence type="predicted"/>
<feature type="transmembrane region" description="Helical" evidence="5">
    <location>
        <begin position="295"/>
        <end position="320"/>
    </location>
</feature>
<dbReference type="InterPro" id="IPR036513">
    <property type="entry name" value="STAS_dom_sf"/>
</dbReference>
<dbReference type="RefSeq" id="WP_074554581.1">
    <property type="nucleotide sequence ID" value="NZ_CP119563.1"/>
</dbReference>
<evidence type="ECO:0000313" key="8">
    <source>
        <dbReference type="Proteomes" id="UP000183812"/>
    </source>
</evidence>
<evidence type="ECO:0000256" key="2">
    <source>
        <dbReference type="ARBA" id="ARBA00022692"/>
    </source>
</evidence>
<dbReference type="PANTHER" id="PTHR11814">
    <property type="entry name" value="SULFATE TRANSPORTER"/>
    <property type="match status" value="1"/>
</dbReference>
<dbReference type="GO" id="GO:0055085">
    <property type="term" value="P:transmembrane transport"/>
    <property type="evidence" value="ECO:0007669"/>
    <property type="project" value="InterPro"/>
</dbReference>
<feature type="transmembrane region" description="Helical" evidence="5">
    <location>
        <begin position="136"/>
        <end position="155"/>
    </location>
</feature>
<dbReference type="InterPro" id="IPR001902">
    <property type="entry name" value="SLC26A/SulP_fam"/>
</dbReference>
<dbReference type="SUPFAM" id="SSF52091">
    <property type="entry name" value="SpoIIaa-like"/>
    <property type="match status" value="1"/>
</dbReference>
<feature type="transmembrane region" description="Helical" evidence="5">
    <location>
        <begin position="390"/>
        <end position="421"/>
    </location>
</feature>
<feature type="transmembrane region" description="Helical" evidence="5">
    <location>
        <begin position="261"/>
        <end position="283"/>
    </location>
</feature>
<dbReference type="PROSITE" id="PS50801">
    <property type="entry name" value="STAS"/>
    <property type="match status" value="1"/>
</dbReference>
<dbReference type="InterPro" id="IPR011547">
    <property type="entry name" value="SLC26A/SulP_dom"/>
</dbReference>
<dbReference type="AlphaFoldDB" id="A0A1G7M5N3"/>
<dbReference type="Pfam" id="PF01740">
    <property type="entry name" value="STAS"/>
    <property type="match status" value="1"/>
</dbReference>
<feature type="transmembrane region" description="Helical" evidence="5">
    <location>
        <begin position="36"/>
        <end position="57"/>
    </location>
</feature>
<feature type="transmembrane region" description="Helical" evidence="5">
    <location>
        <begin position="91"/>
        <end position="124"/>
    </location>
</feature>
<reference evidence="7 8" key="1">
    <citation type="submission" date="2016-10" db="EMBL/GenBank/DDBJ databases">
        <authorList>
            <person name="de Groot N.N."/>
        </authorList>
    </citation>
    <scope>NUCLEOTIDE SEQUENCE [LARGE SCALE GENOMIC DNA]</scope>
    <source>
        <strain evidence="8">DSM 938 / 37b4</strain>
    </source>
</reference>
<comment type="subcellular location">
    <subcellularLocation>
        <location evidence="1">Membrane</location>
        <topology evidence="1">Multi-pass membrane protein</topology>
    </subcellularLocation>
</comment>
<dbReference type="GO" id="GO:0016020">
    <property type="term" value="C:membrane"/>
    <property type="evidence" value="ECO:0007669"/>
    <property type="project" value="UniProtKB-SubCell"/>
</dbReference>
<feature type="transmembrane region" description="Helical" evidence="5">
    <location>
        <begin position="64"/>
        <end position="85"/>
    </location>
</feature>
<feature type="transmembrane region" description="Helical" evidence="5">
    <location>
        <begin position="212"/>
        <end position="231"/>
    </location>
</feature>
<accession>A0A1G7M5N3</accession>
<dbReference type="CDD" id="cd07042">
    <property type="entry name" value="STAS_SulP_like_sulfate_transporter"/>
    <property type="match status" value="1"/>
</dbReference>
<protein>
    <submittedName>
        <fullName evidence="7">Sulfate permease, SulP family</fullName>
    </submittedName>
</protein>
<dbReference type="InterPro" id="IPR002645">
    <property type="entry name" value="STAS_dom"/>
</dbReference>
<dbReference type="EMBL" id="FNAY01000013">
    <property type="protein sequence ID" value="SDF56975.1"/>
    <property type="molecule type" value="Genomic_DNA"/>
</dbReference>
<dbReference type="Pfam" id="PF00916">
    <property type="entry name" value="Sulfate_transp"/>
    <property type="match status" value="1"/>
</dbReference>
<keyword evidence="4 5" id="KW-0472">Membrane</keyword>
<keyword evidence="2 5" id="KW-0812">Transmembrane</keyword>
<feature type="transmembrane region" description="Helical" evidence="5">
    <location>
        <begin position="340"/>
        <end position="369"/>
    </location>
</feature>
<feature type="domain" description="STAS" evidence="6">
    <location>
        <begin position="446"/>
        <end position="549"/>
    </location>
</feature>
<evidence type="ECO:0000256" key="5">
    <source>
        <dbReference type="SAM" id="Phobius"/>
    </source>
</evidence>
<sequence length="549" mass="56572">MRNESLPARVGAEPLLPMSVTAFAEGYDLARLRADLLAGLTVAIVALPLSMAIAIASGVGPERGLFTAIIGGFLISALGGSRFQIGGPAGAFIVLVMACATATGVSGLVLATFLSGAMLAVLGLLRLGSTIRYMPYPVTVGFTSGIGVIIFASQIKDMAGLTLAGGEPGPILAKLAALWAARDTVSPTAVGVALATVALIEALKRFAPRLPSLLLGIATITLAATLLNLPVETIQSRFGGLPRLLPAPALPDFSLETVWAALPWAFSFTLLGAIESLLSAMVADGMSGTQHRSNIELVAQGVANMGAALFGGFCVTGTIARTATNVRAGASGPAAGMFHALFILGFMILAAPLAGYIPLAALAGLLGIVAWNMIERHEMAALIRSSKGDALVLIVTFLVVTFRDLAEGIVIGFALGGLVFIRHMSEMTALDEGVTHARSAGPARRDVVTYHLRGAVFFGSVARLGSVLDRIASHPRAILLDVSGVGFVDSTGARMIGQMAQKLGRRGERLMVLGATPAIEAAMRAQGLTEPLLCYCPDTEAALARLDAA</sequence>
<evidence type="ECO:0000259" key="6">
    <source>
        <dbReference type="PROSITE" id="PS50801"/>
    </source>
</evidence>
<organism evidence="7 8">
    <name type="scientific">Rhodobacter capsulatus</name>
    <name type="common">Rhodopseudomonas capsulata</name>
    <dbReference type="NCBI Taxonomy" id="1061"/>
    <lineage>
        <taxon>Bacteria</taxon>
        <taxon>Pseudomonadati</taxon>
        <taxon>Pseudomonadota</taxon>
        <taxon>Alphaproteobacteria</taxon>
        <taxon>Rhodobacterales</taxon>
        <taxon>Rhodobacter group</taxon>
        <taxon>Rhodobacter</taxon>
    </lineage>
</organism>
<dbReference type="Gene3D" id="3.30.750.24">
    <property type="entry name" value="STAS domain"/>
    <property type="match status" value="1"/>
</dbReference>
<evidence type="ECO:0000256" key="1">
    <source>
        <dbReference type="ARBA" id="ARBA00004141"/>
    </source>
</evidence>
<evidence type="ECO:0000256" key="3">
    <source>
        <dbReference type="ARBA" id="ARBA00022989"/>
    </source>
</evidence>
<name>A0A1G7M5N3_RHOCA</name>
<dbReference type="OrthoDB" id="9769739at2"/>
<gene>
    <name evidence="7" type="ORF">SAMN04244550_02443</name>
</gene>